<dbReference type="SUPFAM" id="SSF48371">
    <property type="entry name" value="ARM repeat"/>
    <property type="match status" value="2"/>
</dbReference>
<evidence type="ECO:0000256" key="2">
    <source>
        <dbReference type="ARBA" id="ARBA00004216"/>
    </source>
</evidence>
<evidence type="ECO:0000256" key="1">
    <source>
        <dbReference type="ARBA" id="ARBA00004161"/>
    </source>
</evidence>
<evidence type="ECO:0000256" key="10">
    <source>
        <dbReference type="SAM" id="MobiDB-lite"/>
    </source>
</evidence>
<dbReference type="InterPro" id="IPR016024">
    <property type="entry name" value="ARM-type_fold"/>
</dbReference>
<keyword evidence="6" id="KW-0963">Cytoplasm</keyword>
<keyword evidence="13" id="KW-1185">Reference proteome</keyword>
<dbReference type="InterPro" id="IPR024660">
    <property type="entry name" value="UCS_central_dom"/>
</dbReference>
<feature type="compositionally biased region" description="Polar residues" evidence="10">
    <location>
        <begin position="532"/>
        <end position="549"/>
    </location>
</feature>
<dbReference type="Gene3D" id="1.25.10.10">
    <property type="entry name" value="Leucine-rich Repeat Variant"/>
    <property type="match status" value="2"/>
</dbReference>
<keyword evidence="5" id="KW-0217">Developmental protein</keyword>
<evidence type="ECO:0000256" key="3">
    <source>
        <dbReference type="ARBA" id="ARBA00004556"/>
    </source>
</evidence>
<comment type="caution">
    <text evidence="12">The sequence shown here is derived from an EMBL/GenBank/DDBJ whole genome shotgun (WGS) entry which is preliminary data.</text>
</comment>
<proteinExistence type="predicted"/>
<dbReference type="EMBL" id="JAFCIX010000403">
    <property type="protein sequence ID" value="KAH6591603.1"/>
    <property type="molecule type" value="Genomic_DNA"/>
</dbReference>
<dbReference type="SUPFAM" id="SSF48452">
    <property type="entry name" value="TPR-like"/>
    <property type="match status" value="1"/>
</dbReference>
<dbReference type="InterPro" id="IPR011990">
    <property type="entry name" value="TPR-like_helical_dom_sf"/>
</dbReference>
<feature type="region of interest" description="Disordered" evidence="10">
    <location>
        <begin position="530"/>
        <end position="552"/>
    </location>
</feature>
<dbReference type="Gene3D" id="1.25.40.10">
    <property type="entry name" value="Tetratricopeptide repeat domain"/>
    <property type="match status" value="1"/>
</dbReference>
<dbReference type="InterPro" id="IPR011989">
    <property type="entry name" value="ARM-like"/>
</dbReference>
<evidence type="ECO:0000256" key="6">
    <source>
        <dbReference type="ARBA" id="ARBA00022490"/>
    </source>
</evidence>
<evidence type="ECO:0000259" key="11">
    <source>
        <dbReference type="Pfam" id="PF11701"/>
    </source>
</evidence>
<keyword evidence="9" id="KW-0802">TPR repeat</keyword>
<evidence type="ECO:0000256" key="7">
    <source>
        <dbReference type="ARBA" id="ARBA00022541"/>
    </source>
</evidence>
<evidence type="ECO:0000256" key="8">
    <source>
        <dbReference type="ARBA" id="ARBA00022782"/>
    </source>
</evidence>
<gene>
    <name evidence="12" type="ORF">BASA50_008577</name>
</gene>
<keyword evidence="8" id="KW-0221">Differentiation</keyword>
<name>A0ABQ8F3R4_9FUNG</name>
<comment type="subcellular location">
    <subcellularLocation>
        <location evidence="1">Cytoplasm</location>
        <location evidence="1">Myofibril</location>
        <location evidence="1">Sarcomere</location>
        <location evidence="1">A band</location>
    </subcellularLocation>
    <subcellularLocation>
        <location evidence="2">Cytoplasm</location>
        <location evidence="2">Myofibril</location>
        <location evidence="2">Sarcomere</location>
        <location evidence="2">Z line</location>
    </subcellularLocation>
    <subcellularLocation>
        <location evidence="3">Cytoplasm</location>
        <location evidence="3">Perinuclear region</location>
    </subcellularLocation>
</comment>
<evidence type="ECO:0000256" key="5">
    <source>
        <dbReference type="ARBA" id="ARBA00022473"/>
    </source>
</evidence>
<sequence length="854" mass="92322">MLMENLEAQIDDLTQRLSSAQLDPKLLIQRALAHEQLNQLDKAFVDLRAVLSDDSTNTEAKSALERVLHSIQERQAQSTDSLYDLVRIATGAEDSAQRLDAARHLASLSHEPKVCMHITEDHLFEQLVDAVSREPDDSLPKDISGPSSISLRLLLLHTISNVAAIPNAALSCTNCFLRGNGGGLSAFLGEGESVCVKVASDCVISAVTHAATLDSPDERLPISKATIVLRMFASRCSAEYNSNVQKASMASLIKASASQDLALCIFTLPEFALVLHHVANSNESFRMSVSALLAKCFEHIGPAMEATVLGAFSSTIMKCLTSNSKVEIHCGLLALAAVFDAQPQFGANLFKGDGILSLIMNIGKNATEDMKISICKALLSGCNDPTSRQMISNVCVPFLLDSHRQSQNQELRGVSSLSLIKLMSLNKTVEEELLRDGQTLTFFIDALRADSKPSSRDQVMAVEALSYLSIIPKVKDQIASNTEVLKLLIALCSKNRDRAFQYGVATILANITAYQKQLTEEQKQVQKLRDLANQQSNQPSSDTSTSASPNDDDAVAARTKLVASSGIFLILGALASSESINVRDAVSQTYLSVATDRDLRGLIIQHGGCRQLIGLATIGSKEGRATAAQALAKIAITSDPHLAFKGQMVYELVRPLISLCTGDTLLQQFEALMALTNIASVNDDVRARIIASDGIRAMENLQFLDHVMVRRAATEALCNMMYHPQVMEMYTSPGSSPRLKVMVALSDSEDFATRRAASGALAVLSSHPDAAIHIARQNRALTILIELAKEDSPELQHRAIETIKNITFASEDCTRKLMSEGVVEVLSNLIKGGANGISQVAAETLQLINQQSRG</sequence>
<protein>
    <recommendedName>
        <fullName evidence="4">Protein unc-45 homolog B</fullName>
    </recommendedName>
</protein>
<dbReference type="SMART" id="SM00185">
    <property type="entry name" value="ARM"/>
    <property type="match status" value="4"/>
</dbReference>
<feature type="domain" description="UNC-45/Cro1/She4 central" evidence="11">
    <location>
        <begin position="271"/>
        <end position="422"/>
    </location>
</feature>
<dbReference type="InterPro" id="IPR000225">
    <property type="entry name" value="Armadillo"/>
</dbReference>
<dbReference type="PANTHER" id="PTHR45994">
    <property type="entry name" value="FI21225P1"/>
    <property type="match status" value="1"/>
</dbReference>
<evidence type="ECO:0000313" key="13">
    <source>
        <dbReference type="Proteomes" id="UP001648503"/>
    </source>
</evidence>
<dbReference type="Proteomes" id="UP001648503">
    <property type="component" value="Unassembled WGS sequence"/>
</dbReference>
<accession>A0ABQ8F3R4</accession>
<dbReference type="Pfam" id="PF11701">
    <property type="entry name" value="UNC45-central"/>
    <property type="match status" value="1"/>
</dbReference>
<evidence type="ECO:0000313" key="12">
    <source>
        <dbReference type="EMBL" id="KAH6591603.1"/>
    </source>
</evidence>
<organism evidence="12 13">
    <name type="scientific">Batrachochytrium salamandrivorans</name>
    <dbReference type="NCBI Taxonomy" id="1357716"/>
    <lineage>
        <taxon>Eukaryota</taxon>
        <taxon>Fungi</taxon>
        <taxon>Fungi incertae sedis</taxon>
        <taxon>Chytridiomycota</taxon>
        <taxon>Chytridiomycota incertae sedis</taxon>
        <taxon>Chytridiomycetes</taxon>
        <taxon>Rhizophydiales</taxon>
        <taxon>Rhizophydiales incertae sedis</taxon>
        <taxon>Batrachochytrium</taxon>
    </lineage>
</organism>
<evidence type="ECO:0000256" key="9">
    <source>
        <dbReference type="ARBA" id="ARBA00022803"/>
    </source>
</evidence>
<keyword evidence="7" id="KW-0517">Myogenesis</keyword>
<reference evidence="12 13" key="1">
    <citation type="submission" date="2021-02" db="EMBL/GenBank/DDBJ databases">
        <title>Variation within the Batrachochytrium salamandrivorans European outbreak.</title>
        <authorList>
            <person name="Kelly M."/>
            <person name="Pasmans F."/>
            <person name="Shea T.P."/>
            <person name="Munoz J.F."/>
            <person name="Carranza S."/>
            <person name="Cuomo C.A."/>
            <person name="Martel A."/>
        </authorList>
    </citation>
    <scope>NUCLEOTIDE SEQUENCE [LARGE SCALE GENOMIC DNA]</scope>
    <source>
        <strain evidence="12 13">AMFP18/2</strain>
    </source>
</reference>
<evidence type="ECO:0000256" key="4">
    <source>
        <dbReference type="ARBA" id="ARBA00020768"/>
    </source>
</evidence>
<dbReference type="PANTHER" id="PTHR45994:SF1">
    <property type="entry name" value="FI21225P1"/>
    <property type="match status" value="1"/>
</dbReference>